<evidence type="ECO:0000313" key="3">
    <source>
        <dbReference type="Proteomes" id="UP000296049"/>
    </source>
</evidence>
<dbReference type="Proteomes" id="UP000296049">
    <property type="component" value="Unassembled WGS sequence"/>
</dbReference>
<sequence length="218" mass="24051">MSKTNRNRRQAADLTPGLTRRREGRADKVPRAARSPVCRPDVAHVWQLLMASWQGSFPAAWCRCQGTLQRLGLSSLSCSEMSASFVGGSGVAVWQELVVLRSNMALSMAEVKQHPASSGRGAGSPGPAPTRQRCQDTELGFVVNGERASGAESLRGRTPLSTESSTSCWDRRFLNLQLVGCRCKNLSEETFVRSREPQQQQVSAIRALPEERISFEFW</sequence>
<organism evidence="2 3">
    <name type="scientific">Anas platyrhynchos</name>
    <name type="common">Mallard</name>
    <name type="synonym">Anas boschas</name>
    <dbReference type="NCBI Taxonomy" id="8839"/>
    <lineage>
        <taxon>Eukaryota</taxon>
        <taxon>Metazoa</taxon>
        <taxon>Chordata</taxon>
        <taxon>Craniata</taxon>
        <taxon>Vertebrata</taxon>
        <taxon>Euteleostomi</taxon>
        <taxon>Archelosauria</taxon>
        <taxon>Archosauria</taxon>
        <taxon>Dinosauria</taxon>
        <taxon>Saurischia</taxon>
        <taxon>Theropoda</taxon>
        <taxon>Coelurosauria</taxon>
        <taxon>Aves</taxon>
        <taxon>Neognathae</taxon>
        <taxon>Galloanserae</taxon>
        <taxon>Anseriformes</taxon>
        <taxon>Anatidae</taxon>
        <taxon>Anatinae</taxon>
        <taxon>Anas</taxon>
    </lineage>
</organism>
<reference evidence="3" key="1">
    <citation type="journal article" date="2013" name="Nat. Genet.">
        <title>The duck genome and transcriptome provide insight into an avian influenza virus reservoir species.</title>
        <authorList>
            <person name="Huang Y."/>
            <person name="Li Y."/>
            <person name="Burt D.W."/>
            <person name="Chen H."/>
            <person name="Zhang Y."/>
            <person name="Qian W."/>
            <person name="Kim H."/>
            <person name="Gan S."/>
            <person name="Zhao Y."/>
            <person name="Li J."/>
            <person name="Yi K."/>
            <person name="Feng H."/>
            <person name="Zhu P."/>
            <person name="Li B."/>
            <person name="Liu Q."/>
            <person name="Fairley S."/>
            <person name="Magor K.E."/>
            <person name="Du Z."/>
            <person name="Hu X."/>
            <person name="Goodman L."/>
            <person name="Tafer H."/>
            <person name="Vignal A."/>
            <person name="Lee T."/>
            <person name="Kim K.W."/>
            <person name="Sheng Z."/>
            <person name="An Y."/>
            <person name="Searle S."/>
            <person name="Herrero J."/>
            <person name="Groenen M.A."/>
            <person name="Crooijmans R.P."/>
            <person name="Faraut T."/>
            <person name="Cai Q."/>
            <person name="Webster R.G."/>
            <person name="Aldridge J.R."/>
            <person name="Warren W.C."/>
            <person name="Bartschat S."/>
            <person name="Kehr S."/>
            <person name="Marz M."/>
            <person name="Stadler P.F."/>
            <person name="Smith J."/>
            <person name="Kraus R.H."/>
            <person name="Zhao Y."/>
            <person name="Ren L."/>
            <person name="Fei J."/>
            <person name="Morisson M."/>
            <person name="Kaiser P."/>
            <person name="Griffin D.K."/>
            <person name="Rao M."/>
            <person name="Pitel F."/>
            <person name="Wang J."/>
            <person name="Li N."/>
        </authorList>
    </citation>
    <scope>NUCLEOTIDE SEQUENCE [LARGE SCALE GENOMIC DNA]</scope>
</reference>
<protein>
    <submittedName>
        <fullName evidence="2">Uncharacterized protein</fullName>
    </submittedName>
</protein>
<dbReference type="EMBL" id="KB743214">
    <property type="protein sequence ID" value="EOB00259.1"/>
    <property type="molecule type" value="Genomic_DNA"/>
</dbReference>
<feature type="compositionally biased region" description="Basic and acidic residues" evidence="1">
    <location>
        <begin position="20"/>
        <end position="30"/>
    </location>
</feature>
<keyword evidence="3" id="KW-1185">Reference proteome</keyword>
<proteinExistence type="predicted"/>
<feature type="region of interest" description="Disordered" evidence="1">
    <location>
        <begin position="1"/>
        <end position="32"/>
    </location>
</feature>
<name>R0L3U4_ANAPL</name>
<dbReference type="AlphaFoldDB" id="R0L3U4"/>
<gene>
    <name evidence="2" type="ORF">Anapl_08733</name>
</gene>
<evidence type="ECO:0000313" key="2">
    <source>
        <dbReference type="EMBL" id="EOB00259.1"/>
    </source>
</evidence>
<evidence type="ECO:0000256" key="1">
    <source>
        <dbReference type="SAM" id="MobiDB-lite"/>
    </source>
</evidence>
<accession>R0L3U4</accession>